<evidence type="ECO:0008006" key="10">
    <source>
        <dbReference type="Google" id="ProtNLM"/>
    </source>
</evidence>
<sequence length="366" mass="38500">MNEASEMLVMLADQAERLLEDHATWEHLKSLLEAPGSFDRELWAQCAELGWPAAAVAEAQGGLGLGFEALALLNEKLGARTVSLPLTPAAVIADAVARGIGDHPSVTALATGERIGCLAFGELGESGLPRTPTLRFADGMLQGERALVPFAAIADVALCHAAAEDGIGLYLVMLDQPGVTRKATATIDNARAAATLSFDGAHAMRIDGGDGWSACLRAAALASIATAFEQVGGTQSCLALGVEYAKERIVFGQPIGRFQAVKHKLSDIYTELEIARGCAIDALAAAGRESTALPAMAAMARLGGIHAYEFASRETIQIYGGIGVTWEAAPQHHYRRSRALALELGAAPFWRELLVDNIFTLAEAQG</sequence>
<dbReference type="Gene3D" id="1.10.540.10">
    <property type="entry name" value="Acyl-CoA dehydrogenase/oxidase, N-terminal domain"/>
    <property type="match status" value="1"/>
</dbReference>
<keyword evidence="5" id="KW-0560">Oxidoreductase</keyword>
<dbReference type="InterPro" id="IPR037069">
    <property type="entry name" value="AcylCoA_DH/ox_N_sf"/>
</dbReference>
<dbReference type="InterPro" id="IPR046373">
    <property type="entry name" value="Acyl-CoA_Oxase/DH_mid-dom_sf"/>
</dbReference>
<dbReference type="GO" id="GO:0050660">
    <property type="term" value="F:flavin adenine dinucleotide binding"/>
    <property type="evidence" value="ECO:0007669"/>
    <property type="project" value="InterPro"/>
</dbReference>
<comment type="cofactor">
    <cofactor evidence="1">
        <name>FAD</name>
        <dbReference type="ChEBI" id="CHEBI:57692"/>
    </cofactor>
</comment>
<dbReference type="OrthoDB" id="7328575at2"/>
<keyword evidence="4" id="KW-0274">FAD</keyword>
<dbReference type="Gene3D" id="1.20.140.10">
    <property type="entry name" value="Butyryl-CoA Dehydrogenase, subunit A, domain 3"/>
    <property type="match status" value="1"/>
</dbReference>
<comment type="similarity">
    <text evidence="2">Belongs to the acyl-CoA dehydrogenase family.</text>
</comment>
<dbReference type="EMBL" id="MDDS01000014">
    <property type="protein sequence ID" value="ODP38434.1"/>
    <property type="molecule type" value="Genomic_DNA"/>
</dbReference>
<dbReference type="SUPFAM" id="SSF56645">
    <property type="entry name" value="Acyl-CoA dehydrogenase NM domain-like"/>
    <property type="match status" value="1"/>
</dbReference>
<name>A0A1E3LXI9_9SPHN</name>
<proteinExistence type="inferred from homology"/>
<dbReference type="RefSeq" id="WP_069319866.1">
    <property type="nucleotide sequence ID" value="NZ_MDDS01000014.1"/>
</dbReference>
<dbReference type="PANTHER" id="PTHR43884">
    <property type="entry name" value="ACYL-COA DEHYDROGENASE"/>
    <property type="match status" value="1"/>
</dbReference>
<protein>
    <recommendedName>
        <fullName evidence="10">Acyl-CoA dehydrogenase</fullName>
    </recommendedName>
</protein>
<dbReference type="PANTHER" id="PTHR43884:SF20">
    <property type="entry name" value="ACYL-COA DEHYDROGENASE FADE28"/>
    <property type="match status" value="1"/>
</dbReference>
<accession>A0A1E3LXI9</accession>
<evidence type="ECO:0000313" key="8">
    <source>
        <dbReference type="EMBL" id="ODP38434.1"/>
    </source>
</evidence>
<dbReference type="SUPFAM" id="SSF47203">
    <property type="entry name" value="Acyl-CoA dehydrogenase C-terminal domain-like"/>
    <property type="match status" value="1"/>
</dbReference>
<evidence type="ECO:0000256" key="1">
    <source>
        <dbReference type="ARBA" id="ARBA00001974"/>
    </source>
</evidence>
<keyword evidence="3" id="KW-0285">Flavoprotein</keyword>
<keyword evidence="9" id="KW-1185">Reference proteome</keyword>
<dbReference type="Gene3D" id="2.40.110.10">
    <property type="entry name" value="Butyryl-CoA Dehydrogenase, subunit A, domain 2"/>
    <property type="match status" value="1"/>
</dbReference>
<evidence type="ECO:0000256" key="2">
    <source>
        <dbReference type="ARBA" id="ARBA00009347"/>
    </source>
</evidence>
<dbReference type="Pfam" id="PF00441">
    <property type="entry name" value="Acyl-CoA_dh_1"/>
    <property type="match status" value="1"/>
</dbReference>
<dbReference type="InterPro" id="IPR013786">
    <property type="entry name" value="AcylCoA_DH/ox_N"/>
</dbReference>
<evidence type="ECO:0000313" key="9">
    <source>
        <dbReference type="Proteomes" id="UP000094487"/>
    </source>
</evidence>
<evidence type="ECO:0000259" key="6">
    <source>
        <dbReference type="Pfam" id="PF00441"/>
    </source>
</evidence>
<reference evidence="8 9" key="1">
    <citation type="submission" date="2016-08" db="EMBL/GenBank/DDBJ databases">
        <title>Draft genome of the agarase producing Sphingomonas sp. MCT13.</title>
        <authorList>
            <person name="D'Andrea M.M."/>
            <person name="Rossolini G.M."/>
            <person name="Thaller M.C."/>
        </authorList>
    </citation>
    <scope>NUCLEOTIDE SEQUENCE [LARGE SCALE GENOMIC DNA]</scope>
    <source>
        <strain evidence="8 9">MCT13</strain>
    </source>
</reference>
<evidence type="ECO:0000256" key="3">
    <source>
        <dbReference type="ARBA" id="ARBA00022630"/>
    </source>
</evidence>
<dbReference type="GO" id="GO:0003995">
    <property type="term" value="F:acyl-CoA dehydrogenase activity"/>
    <property type="evidence" value="ECO:0007669"/>
    <property type="project" value="TreeGrafter"/>
</dbReference>
<feature type="domain" description="Acyl-CoA dehydrogenase/oxidase N-terminal" evidence="7">
    <location>
        <begin position="9"/>
        <end position="89"/>
    </location>
</feature>
<feature type="domain" description="Acyl-CoA dehydrogenase/oxidase C-terminal" evidence="6">
    <location>
        <begin position="209"/>
        <end position="346"/>
    </location>
</feature>
<evidence type="ECO:0000256" key="5">
    <source>
        <dbReference type="ARBA" id="ARBA00023002"/>
    </source>
</evidence>
<evidence type="ECO:0000256" key="4">
    <source>
        <dbReference type="ARBA" id="ARBA00022827"/>
    </source>
</evidence>
<dbReference type="InterPro" id="IPR009075">
    <property type="entry name" value="AcylCo_DH/oxidase_C"/>
</dbReference>
<dbReference type="InterPro" id="IPR036250">
    <property type="entry name" value="AcylCo_DH-like_C"/>
</dbReference>
<dbReference type="InterPro" id="IPR009100">
    <property type="entry name" value="AcylCoA_DH/oxidase_NM_dom_sf"/>
</dbReference>
<dbReference type="AlphaFoldDB" id="A0A1E3LXI9"/>
<dbReference type="STRING" id="1888892.BFL28_13710"/>
<dbReference type="Proteomes" id="UP000094487">
    <property type="component" value="Unassembled WGS sequence"/>
</dbReference>
<organism evidence="8 9">
    <name type="scientific">Sphingomonas turrisvirgatae</name>
    <dbReference type="NCBI Taxonomy" id="1888892"/>
    <lineage>
        <taxon>Bacteria</taxon>
        <taxon>Pseudomonadati</taxon>
        <taxon>Pseudomonadota</taxon>
        <taxon>Alphaproteobacteria</taxon>
        <taxon>Sphingomonadales</taxon>
        <taxon>Sphingomonadaceae</taxon>
        <taxon>Sphingomonas</taxon>
    </lineage>
</organism>
<gene>
    <name evidence="8" type="ORF">BFL28_13710</name>
</gene>
<dbReference type="Pfam" id="PF02771">
    <property type="entry name" value="Acyl-CoA_dh_N"/>
    <property type="match status" value="1"/>
</dbReference>
<evidence type="ECO:0000259" key="7">
    <source>
        <dbReference type="Pfam" id="PF02771"/>
    </source>
</evidence>
<comment type="caution">
    <text evidence="8">The sequence shown here is derived from an EMBL/GenBank/DDBJ whole genome shotgun (WGS) entry which is preliminary data.</text>
</comment>